<comment type="caution">
    <text evidence="4">The sequence shown here is derived from an EMBL/GenBank/DDBJ whole genome shotgun (WGS) entry which is preliminary data.</text>
</comment>
<keyword evidence="1" id="KW-0175">Coiled coil</keyword>
<gene>
    <name evidence="4" type="ORF">AB835_00425</name>
</gene>
<evidence type="ECO:0000259" key="3">
    <source>
        <dbReference type="Pfam" id="PF13519"/>
    </source>
</evidence>
<feature type="coiled-coil region" evidence="1">
    <location>
        <begin position="45"/>
        <end position="100"/>
    </location>
</feature>
<dbReference type="EMBL" id="MDLC01000002">
    <property type="protein sequence ID" value="ODS25006.1"/>
    <property type="molecule type" value="Genomic_DNA"/>
</dbReference>
<keyword evidence="2" id="KW-1133">Transmembrane helix</keyword>
<feature type="domain" description="VWFA" evidence="3">
    <location>
        <begin position="150"/>
        <end position="270"/>
    </location>
</feature>
<evidence type="ECO:0000313" key="4">
    <source>
        <dbReference type="EMBL" id="ODS25006.1"/>
    </source>
</evidence>
<dbReference type="AlphaFoldDB" id="A0A1D2QTV4"/>
<dbReference type="STRING" id="62101.AB835_00425"/>
<feature type="transmembrane region" description="Helical" evidence="2">
    <location>
        <begin position="12"/>
        <end position="32"/>
    </location>
</feature>
<dbReference type="SUPFAM" id="SSF53300">
    <property type="entry name" value="vWA-like"/>
    <property type="match status" value="1"/>
</dbReference>
<protein>
    <recommendedName>
        <fullName evidence="3">VWFA domain-containing protein</fullName>
    </recommendedName>
</protein>
<dbReference type="Pfam" id="PF13519">
    <property type="entry name" value="VWA_2"/>
    <property type="match status" value="1"/>
</dbReference>
<keyword evidence="2" id="KW-0812">Transmembrane</keyword>
<dbReference type="InterPro" id="IPR002035">
    <property type="entry name" value="VWF_A"/>
</dbReference>
<evidence type="ECO:0000313" key="5">
    <source>
        <dbReference type="Proteomes" id="UP000242502"/>
    </source>
</evidence>
<organism evidence="4 5">
    <name type="scientific">Candidatus Endobugula sertula</name>
    <name type="common">Bugula neritina bacterial symbiont</name>
    <dbReference type="NCBI Taxonomy" id="62101"/>
    <lineage>
        <taxon>Bacteria</taxon>
        <taxon>Pseudomonadati</taxon>
        <taxon>Pseudomonadota</taxon>
        <taxon>Gammaproteobacteria</taxon>
        <taxon>Cellvibrionales</taxon>
        <taxon>Cellvibrionaceae</taxon>
        <taxon>Candidatus Endobugula</taxon>
    </lineage>
</organism>
<dbReference type="CDD" id="cd00198">
    <property type="entry name" value="vWFA"/>
    <property type="match status" value="1"/>
</dbReference>
<keyword evidence="2" id="KW-0472">Membrane</keyword>
<proteinExistence type="predicted"/>
<dbReference type="Proteomes" id="UP000242502">
    <property type="component" value="Unassembled WGS sequence"/>
</dbReference>
<evidence type="ECO:0000256" key="2">
    <source>
        <dbReference type="SAM" id="Phobius"/>
    </source>
</evidence>
<accession>A0A1D2QTV4</accession>
<evidence type="ECO:0000256" key="1">
    <source>
        <dbReference type="SAM" id="Coils"/>
    </source>
</evidence>
<dbReference type="InterPro" id="IPR036465">
    <property type="entry name" value="vWFA_dom_sf"/>
</dbReference>
<sequence>MLKRRSFDGFNLAFLDVMACGLGAIILILMLVKFNATTQIPSNEVERLQQELNALQENSALLQANLDKVDKNISTETASVQKLEERIWQLKIQQDVSQRELRDKKAMLSDVERSVASVAPRQVDDNVTLQGAGEENYLLGLKVEGKYIGILIDTSASMTDEKLRDIIRRKISSDAERKSAPKWRRAKRVVKWLLARVPPPSKVTVVSFNDSARQIGPGDIVLASNSVSMKQLSADLDTLIPRNGTNLQVALNAVKTLSPRMTHLYVVTDGLPTLGERSTSLRSLAHCGSLFGQSKTITGDCRLRLFNYTLKQSGISGVQVNTVLLPLEGEPHAPQAYWDWSSSTGGLMISPASSWP</sequence>
<dbReference type="Gene3D" id="3.40.50.410">
    <property type="entry name" value="von Willebrand factor, type A domain"/>
    <property type="match status" value="1"/>
</dbReference>
<reference evidence="4 5" key="1">
    <citation type="journal article" date="2016" name="Appl. Environ. Microbiol.">
        <title>Lack of Overt Genome Reduction in the Bryostatin-Producing Bryozoan Symbiont "Candidatus Endobugula sertula".</title>
        <authorList>
            <person name="Miller I.J."/>
            <person name="Vanee N."/>
            <person name="Fong S.S."/>
            <person name="Lim-Fong G.E."/>
            <person name="Kwan J.C."/>
        </authorList>
    </citation>
    <scope>NUCLEOTIDE SEQUENCE [LARGE SCALE GENOMIC DNA]</scope>
    <source>
        <strain evidence="4">AB1-4</strain>
    </source>
</reference>
<name>A0A1D2QTV4_9GAMM</name>